<protein>
    <submittedName>
        <fullName evidence="2">Uncharacterized protein</fullName>
    </submittedName>
</protein>
<dbReference type="AlphaFoldDB" id="A0A0A9HVD8"/>
<reference evidence="2" key="2">
    <citation type="journal article" date="2015" name="Data Brief">
        <title>Shoot transcriptome of the giant reed, Arundo donax.</title>
        <authorList>
            <person name="Barrero R.A."/>
            <person name="Guerrero F.D."/>
            <person name="Moolhuijzen P."/>
            <person name="Goolsby J.A."/>
            <person name="Tidwell J."/>
            <person name="Bellgard S.E."/>
            <person name="Bellgard M.I."/>
        </authorList>
    </citation>
    <scope>NUCLEOTIDE SEQUENCE</scope>
    <source>
        <tissue evidence="2">Shoot tissue taken approximately 20 cm above the soil surface</tissue>
    </source>
</reference>
<dbReference type="EMBL" id="GBRH01158102">
    <property type="protein sequence ID" value="JAE39794.1"/>
    <property type="molecule type" value="Transcribed_RNA"/>
</dbReference>
<sequence length="24" mass="2476">MRRRTTGGSAMCVASASGKRTSGF</sequence>
<accession>A0A0A9HVD8</accession>
<proteinExistence type="predicted"/>
<feature type="region of interest" description="Disordered" evidence="1">
    <location>
        <begin position="1"/>
        <end position="24"/>
    </location>
</feature>
<organism evidence="2">
    <name type="scientific">Arundo donax</name>
    <name type="common">Giant reed</name>
    <name type="synonym">Donax arundinaceus</name>
    <dbReference type="NCBI Taxonomy" id="35708"/>
    <lineage>
        <taxon>Eukaryota</taxon>
        <taxon>Viridiplantae</taxon>
        <taxon>Streptophyta</taxon>
        <taxon>Embryophyta</taxon>
        <taxon>Tracheophyta</taxon>
        <taxon>Spermatophyta</taxon>
        <taxon>Magnoliopsida</taxon>
        <taxon>Liliopsida</taxon>
        <taxon>Poales</taxon>
        <taxon>Poaceae</taxon>
        <taxon>PACMAD clade</taxon>
        <taxon>Arundinoideae</taxon>
        <taxon>Arundineae</taxon>
        <taxon>Arundo</taxon>
    </lineage>
</organism>
<evidence type="ECO:0000313" key="2">
    <source>
        <dbReference type="EMBL" id="JAE39794.1"/>
    </source>
</evidence>
<name>A0A0A9HVD8_ARUDO</name>
<evidence type="ECO:0000256" key="1">
    <source>
        <dbReference type="SAM" id="MobiDB-lite"/>
    </source>
</evidence>
<reference evidence="2" key="1">
    <citation type="submission" date="2014-09" db="EMBL/GenBank/DDBJ databases">
        <authorList>
            <person name="Magalhaes I.L.F."/>
            <person name="Oliveira U."/>
            <person name="Santos F.R."/>
            <person name="Vidigal T.H.D.A."/>
            <person name="Brescovit A.D."/>
            <person name="Santos A.J."/>
        </authorList>
    </citation>
    <scope>NUCLEOTIDE SEQUENCE</scope>
    <source>
        <tissue evidence="2">Shoot tissue taken approximately 20 cm above the soil surface</tissue>
    </source>
</reference>